<evidence type="ECO:0000256" key="3">
    <source>
        <dbReference type="ARBA" id="ARBA00022692"/>
    </source>
</evidence>
<evidence type="ECO:0000256" key="6">
    <source>
        <dbReference type="SAM" id="Phobius"/>
    </source>
</evidence>
<protein>
    <submittedName>
        <fullName evidence="7">YihY/virulence factor BrkB family protein</fullName>
    </submittedName>
</protein>
<evidence type="ECO:0000256" key="5">
    <source>
        <dbReference type="ARBA" id="ARBA00023136"/>
    </source>
</evidence>
<feature type="transmembrane region" description="Helical" evidence="6">
    <location>
        <begin position="245"/>
        <end position="267"/>
    </location>
</feature>
<dbReference type="AlphaFoldDB" id="A0A833HR07"/>
<keyword evidence="4 6" id="KW-1133">Transmembrane helix</keyword>
<dbReference type="Pfam" id="PF03631">
    <property type="entry name" value="Virul_fac_BrkB"/>
    <property type="match status" value="1"/>
</dbReference>
<comment type="caution">
    <text evidence="7">The sequence shown here is derived from an EMBL/GenBank/DDBJ whole genome shotgun (WGS) entry which is preliminary data.</text>
</comment>
<gene>
    <name evidence="7" type="ORF">F8153_02095</name>
</gene>
<dbReference type="PANTHER" id="PTHR30213">
    <property type="entry name" value="INNER MEMBRANE PROTEIN YHJD"/>
    <property type="match status" value="1"/>
</dbReference>
<dbReference type="PANTHER" id="PTHR30213:SF0">
    <property type="entry name" value="UPF0761 MEMBRANE PROTEIN YIHY"/>
    <property type="match status" value="1"/>
</dbReference>
<dbReference type="RefSeq" id="WP_151864698.1">
    <property type="nucleotide sequence ID" value="NZ_WBZB01000007.1"/>
</dbReference>
<keyword evidence="5 6" id="KW-0472">Membrane</keyword>
<organism evidence="7 8">
    <name type="scientific">Alkaliphilus serpentinus</name>
    <dbReference type="NCBI Taxonomy" id="1482731"/>
    <lineage>
        <taxon>Bacteria</taxon>
        <taxon>Bacillati</taxon>
        <taxon>Bacillota</taxon>
        <taxon>Clostridia</taxon>
        <taxon>Peptostreptococcales</taxon>
        <taxon>Natronincolaceae</taxon>
        <taxon>Alkaliphilus</taxon>
    </lineage>
</organism>
<comment type="subcellular location">
    <subcellularLocation>
        <location evidence="1">Cell membrane</location>
        <topology evidence="1">Multi-pass membrane protein</topology>
    </subcellularLocation>
</comment>
<proteinExistence type="predicted"/>
<dbReference type="EMBL" id="WBZB01000007">
    <property type="protein sequence ID" value="KAB3532730.1"/>
    <property type="molecule type" value="Genomic_DNA"/>
</dbReference>
<dbReference type="OrthoDB" id="9775903at2"/>
<dbReference type="NCBIfam" id="TIGR00765">
    <property type="entry name" value="yihY_not_rbn"/>
    <property type="match status" value="1"/>
</dbReference>
<feature type="transmembrane region" description="Helical" evidence="6">
    <location>
        <begin position="135"/>
        <end position="168"/>
    </location>
</feature>
<dbReference type="GO" id="GO:0005886">
    <property type="term" value="C:plasma membrane"/>
    <property type="evidence" value="ECO:0007669"/>
    <property type="project" value="UniProtKB-SubCell"/>
</dbReference>
<name>A0A833HR07_9FIRM</name>
<reference evidence="7 8" key="1">
    <citation type="submission" date="2019-10" db="EMBL/GenBank/DDBJ databases">
        <title>Alkaliphilus serpentinus sp. nov. and Alkaliphilus pronyensis sp. nov., two novel anaerobic alkaliphilic species isolated from the serpentinized-hosted hydrothermal field of the Prony Bay (New Caledonia).</title>
        <authorList>
            <person name="Postec A."/>
        </authorList>
    </citation>
    <scope>NUCLEOTIDE SEQUENCE [LARGE SCALE GENOMIC DNA]</scope>
    <source>
        <strain evidence="7 8">LacT</strain>
    </source>
</reference>
<feature type="transmembrane region" description="Helical" evidence="6">
    <location>
        <begin position="212"/>
        <end position="233"/>
    </location>
</feature>
<evidence type="ECO:0000256" key="1">
    <source>
        <dbReference type="ARBA" id="ARBA00004651"/>
    </source>
</evidence>
<feature type="transmembrane region" description="Helical" evidence="6">
    <location>
        <begin position="93"/>
        <end position="114"/>
    </location>
</feature>
<evidence type="ECO:0000256" key="4">
    <source>
        <dbReference type="ARBA" id="ARBA00022989"/>
    </source>
</evidence>
<sequence length="286" mass="32477">MKLIDFKSKGWYSLIIDLAKQFGKHEVPALAAQVTYYLILSFFPFLIFLITLVSYTPLTSETTIKNLLDFLPYDTYIFVIDIINQVVEGRNTTLLSIGMITTLIVASNGVRALIRGINKSYNLDETRPFWKKRIIAILFTIALSGVILLSLVLLVFGHLLAMLLWNFLNLPDYFKDAWSIIRYLLSLAIQWIIFACIYIYTPERKPKFNCVILGTTFATFGWLATSFGFATYVNNFGNYASTYGSIGGIIVLLIWLYLSSIIILTGAEINGFVIKKNNQYKNEVTS</sequence>
<keyword evidence="8" id="KW-1185">Reference proteome</keyword>
<feature type="transmembrane region" description="Helical" evidence="6">
    <location>
        <begin position="180"/>
        <end position="200"/>
    </location>
</feature>
<dbReference type="Proteomes" id="UP000465601">
    <property type="component" value="Unassembled WGS sequence"/>
</dbReference>
<evidence type="ECO:0000313" key="7">
    <source>
        <dbReference type="EMBL" id="KAB3532730.1"/>
    </source>
</evidence>
<evidence type="ECO:0000313" key="8">
    <source>
        <dbReference type="Proteomes" id="UP000465601"/>
    </source>
</evidence>
<dbReference type="PIRSF" id="PIRSF035875">
    <property type="entry name" value="RNase_BN"/>
    <property type="match status" value="1"/>
</dbReference>
<evidence type="ECO:0000256" key="2">
    <source>
        <dbReference type="ARBA" id="ARBA00022475"/>
    </source>
</evidence>
<feature type="transmembrane region" description="Helical" evidence="6">
    <location>
        <begin position="34"/>
        <end position="55"/>
    </location>
</feature>
<dbReference type="InterPro" id="IPR017039">
    <property type="entry name" value="Virul_fac_BrkB"/>
</dbReference>
<keyword evidence="2" id="KW-1003">Cell membrane</keyword>
<keyword evidence="3 6" id="KW-0812">Transmembrane</keyword>
<accession>A0A833HR07</accession>